<dbReference type="InterPro" id="IPR008322">
    <property type="entry name" value="UPF0261"/>
</dbReference>
<proteinExistence type="predicted"/>
<reference evidence="3" key="1">
    <citation type="submission" date="2020-02" db="EMBL/GenBank/DDBJ databases">
        <authorList>
            <person name="Meier V. D."/>
        </authorList>
    </citation>
    <scope>NUCLEOTIDE SEQUENCE</scope>
    <source>
        <strain evidence="3">AVDCRST_MAG83</strain>
    </source>
</reference>
<protein>
    <submittedName>
        <fullName evidence="3">Uncharacterized protein</fullName>
    </submittedName>
</protein>
<dbReference type="CDD" id="cd15488">
    <property type="entry name" value="Tm-1-like"/>
    <property type="match status" value="1"/>
</dbReference>
<organism evidence="3">
    <name type="scientific">uncultured Arthrobacter sp</name>
    <dbReference type="NCBI Taxonomy" id="114050"/>
    <lineage>
        <taxon>Bacteria</taxon>
        <taxon>Bacillati</taxon>
        <taxon>Actinomycetota</taxon>
        <taxon>Actinomycetes</taxon>
        <taxon>Micrococcales</taxon>
        <taxon>Micrococcaceae</taxon>
        <taxon>Arthrobacter</taxon>
        <taxon>environmental samples</taxon>
    </lineage>
</organism>
<dbReference type="AlphaFoldDB" id="A0A6J4H617"/>
<dbReference type="PANTHER" id="PTHR31862">
    <property type="entry name" value="UPF0261 DOMAIN PROTEIN (AFU_ORTHOLOGUE AFUA_1G10120)"/>
    <property type="match status" value="1"/>
</dbReference>
<dbReference type="Pfam" id="PF06792">
    <property type="entry name" value="UPF0261"/>
    <property type="match status" value="1"/>
</dbReference>
<evidence type="ECO:0000313" key="3">
    <source>
        <dbReference type="EMBL" id="CAA9215848.1"/>
    </source>
</evidence>
<dbReference type="InterPro" id="IPR044122">
    <property type="entry name" value="UPF0261_N"/>
</dbReference>
<dbReference type="InterPro" id="IPR051353">
    <property type="entry name" value="Tobamovirus_resist_UPF0261"/>
</dbReference>
<accession>A0A6J4H617</accession>
<evidence type="ECO:0000259" key="2">
    <source>
        <dbReference type="Pfam" id="PF23189"/>
    </source>
</evidence>
<feature type="domain" description="UPF0261" evidence="1">
    <location>
        <begin position="5"/>
        <end position="178"/>
    </location>
</feature>
<dbReference type="Gene3D" id="3.40.50.12020">
    <property type="entry name" value="Uncharacterised protein family UPF0261, NN domain"/>
    <property type="match status" value="1"/>
</dbReference>
<dbReference type="PIRSF" id="PIRSF033271">
    <property type="entry name" value="UCP033271"/>
    <property type="match status" value="1"/>
</dbReference>
<dbReference type="EMBL" id="CADCTE010000017">
    <property type="protein sequence ID" value="CAA9215848.1"/>
    <property type="molecule type" value="Genomic_DNA"/>
</dbReference>
<dbReference type="RefSeq" id="WP_294563908.1">
    <property type="nucleotide sequence ID" value="NZ_CADCTE010000017.1"/>
</dbReference>
<evidence type="ECO:0000259" key="1">
    <source>
        <dbReference type="Pfam" id="PF06792"/>
    </source>
</evidence>
<sequence>MNQPVVALIGTLDTKGAEIDFVRKRLTQFDTGAVVIDSGILGTPGIDADIPREQVARAAGSSLAAVQQAGSRGAAVEMMQEALRVLVRRLYDEGRIQGVLCLGGAEGGLMGAAAMQALPVGVPKIVVSPSASGRREFGPFMGSSDILIMHSVIDILGLNSVARSVFGNAAAAIAGMCRWGSEKPAPDRPSIGLTMLGQTTPGAMVVVKRLEEAGLEPIIFHANGVGGPAMDDMARDGVLSGVIDFTLSEVSNTMFDGVHATGPQRMRAAVEQQLPLLVVPGALDFFNQGALDTVPSQYLKRPHYRHNPVATLVRVEEEEMRTLGREIAERLADAVAPTVVMVPTEGFSLIGVPGGPIAEHDADSALVAALREHLPPSIPLEVLQTDINSPEFGEAVAARFLAMLEAAAGGRDGGRRAGS</sequence>
<gene>
    <name evidence="3" type="ORF">AVDCRST_MAG83-205</name>
</gene>
<dbReference type="Pfam" id="PF23189">
    <property type="entry name" value="UPF0261_C"/>
    <property type="match status" value="1"/>
</dbReference>
<dbReference type="InterPro" id="IPR056778">
    <property type="entry name" value="UPF0261_C"/>
</dbReference>
<dbReference type="Gene3D" id="3.40.50.12030">
    <property type="entry name" value="Uncharacterised protein family UPF0261, NC domain"/>
    <property type="match status" value="1"/>
</dbReference>
<name>A0A6J4H617_9MICC</name>
<feature type="domain" description="UPF0261" evidence="2">
    <location>
        <begin position="188"/>
        <end position="403"/>
    </location>
</feature>
<dbReference type="PANTHER" id="PTHR31862:SF1">
    <property type="entry name" value="UPF0261 DOMAIN PROTEIN (AFU_ORTHOLOGUE AFUA_1G10120)"/>
    <property type="match status" value="1"/>
</dbReference>
<dbReference type="NCBIfam" id="NF002674">
    <property type="entry name" value="PRK02399.1-2"/>
    <property type="match status" value="1"/>
</dbReference>